<dbReference type="EMBL" id="DS113426">
    <property type="protein sequence ID" value="EAY06345.1"/>
    <property type="molecule type" value="Genomic_DNA"/>
</dbReference>
<dbReference type="KEGG" id="tva:4764220"/>
<keyword evidence="2" id="KW-1185">Reference proteome</keyword>
<dbReference type="RefSeq" id="XP_001318568.1">
    <property type="nucleotide sequence ID" value="XM_001318533.1"/>
</dbReference>
<reference evidence="1" key="2">
    <citation type="journal article" date="2007" name="Science">
        <title>Draft genome sequence of the sexually transmitted pathogen Trichomonas vaginalis.</title>
        <authorList>
            <person name="Carlton J.M."/>
            <person name="Hirt R.P."/>
            <person name="Silva J.C."/>
            <person name="Delcher A.L."/>
            <person name="Schatz M."/>
            <person name="Zhao Q."/>
            <person name="Wortman J.R."/>
            <person name="Bidwell S.L."/>
            <person name="Alsmark U.C.M."/>
            <person name="Besteiro S."/>
            <person name="Sicheritz-Ponten T."/>
            <person name="Noel C.J."/>
            <person name="Dacks J.B."/>
            <person name="Foster P.G."/>
            <person name="Simillion C."/>
            <person name="Van de Peer Y."/>
            <person name="Miranda-Saavedra D."/>
            <person name="Barton G.J."/>
            <person name="Westrop G.D."/>
            <person name="Mueller S."/>
            <person name="Dessi D."/>
            <person name="Fiori P.L."/>
            <person name="Ren Q."/>
            <person name="Paulsen I."/>
            <person name="Zhang H."/>
            <person name="Bastida-Corcuera F.D."/>
            <person name="Simoes-Barbosa A."/>
            <person name="Brown M.T."/>
            <person name="Hayes R.D."/>
            <person name="Mukherjee M."/>
            <person name="Okumura C.Y."/>
            <person name="Schneider R."/>
            <person name="Smith A.J."/>
            <person name="Vanacova S."/>
            <person name="Villalvazo M."/>
            <person name="Haas B.J."/>
            <person name="Pertea M."/>
            <person name="Feldblyum T.V."/>
            <person name="Utterback T.R."/>
            <person name="Shu C.L."/>
            <person name="Osoegawa K."/>
            <person name="de Jong P.J."/>
            <person name="Hrdy I."/>
            <person name="Horvathova L."/>
            <person name="Zubacova Z."/>
            <person name="Dolezal P."/>
            <person name="Malik S.B."/>
            <person name="Logsdon J.M. Jr."/>
            <person name="Henze K."/>
            <person name="Gupta A."/>
            <person name="Wang C.C."/>
            <person name="Dunne R.L."/>
            <person name="Upcroft J.A."/>
            <person name="Upcroft P."/>
            <person name="White O."/>
            <person name="Salzberg S.L."/>
            <person name="Tang P."/>
            <person name="Chiu C.-H."/>
            <person name="Lee Y.-S."/>
            <person name="Embley T.M."/>
            <person name="Coombs G.H."/>
            <person name="Mottram J.C."/>
            <person name="Tachezy J."/>
            <person name="Fraser-Liggett C.M."/>
            <person name="Johnson P.J."/>
        </authorList>
    </citation>
    <scope>NUCLEOTIDE SEQUENCE [LARGE SCALE GENOMIC DNA]</scope>
    <source>
        <strain evidence="1">G3</strain>
    </source>
</reference>
<proteinExistence type="predicted"/>
<evidence type="ECO:0000313" key="2">
    <source>
        <dbReference type="Proteomes" id="UP000001542"/>
    </source>
</evidence>
<accession>A2EM06</accession>
<dbReference type="AlphaFoldDB" id="A2EM06"/>
<organism evidence="1 2">
    <name type="scientific">Trichomonas vaginalis (strain ATCC PRA-98 / G3)</name>
    <dbReference type="NCBI Taxonomy" id="412133"/>
    <lineage>
        <taxon>Eukaryota</taxon>
        <taxon>Metamonada</taxon>
        <taxon>Parabasalia</taxon>
        <taxon>Trichomonadida</taxon>
        <taxon>Trichomonadidae</taxon>
        <taxon>Trichomonas</taxon>
    </lineage>
</organism>
<protein>
    <submittedName>
        <fullName evidence="1">Uncharacterized protein</fullName>
    </submittedName>
</protein>
<evidence type="ECO:0000313" key="1">
    <source>
        <dbReference type="EMBL" id="EAY06345.1"/>
    </source>
</evidence>
<sequence length="74" mass="8231">MSNPQEEEIIYNAQPADINLTPLDKPGVIRVGDPYIMPLDHPMPVVVSSNNDEEYQVPKMKIGFGPEVQQGNPQ</sequence>
<dbReference type="InParanoid" id="A2EM06"/>
<dbReference type="Proteomes" id="UP000001542">
    <property type="component" value="Unassembled WGS sequence"/>
</dbReference>
<name>A2EM06_TRIV3</name>
<reference evidence="1" key="1">
    <citation type="submission" date="2006-10" db="EMBL/GenBank/DDBJ databases">
        <authorList>
            <person name="Amadeo P."/>
            <person name="Zhao Q."/>
            <person name="Wortman J."/>
            <person name="Fraser-Liggett C."/>
            <person name="Carlton J."/>
        </authorList>
    </citation>
    <scope>NUCLEOTIDE SEQUENCE</scope>
    <source>
        <strain evidence="1">G3</strain>
    </source>
</reference>
<dbReference type="VEuPathDB" id="TrichDB:TVAGG3_0988990"/>
<gene>
    <name evidence="1" type="ORF">TVAG_066020</name>
</gene>
<dbReference type="VEuPathDB" id="TrichDB:TVAG_066020"/>